<feature type="compositionally biased region" description="Low complexity" evidence="2">
    <location>
        <begin position="10"/>
        <end position="21"/>
    </location>
</feature>
<evidence type="ECO:0000259" key="3">
    <source>
        <dbReference type="PROSITE" id="PS50020"/>
    </source>
</evidence>
<keyword evidence="1" id="KW-0479">Metal-binding</keyword>
<feature type="region of interest" description="Disordered" evidence="2">
    <location>
        <begin position="1"/>
        <end position="113"/>
    </location>
</feature>
<feature type="region of interest" description="Disordered" evidence="2">
    <location>
        <begin position="473"/>
        <end position="502"/>
    </location>
</feature>
<evidence type="ECO:0000313" key="7">
    <source>
        <dbReference type="EMBL" id="CAE8741812.1"/>
    </source>
</evidence>
<dbReference type="CDD" id="cd00201">
    <property type="entry name" value="WW"/>
    <property type="match status" value="1"/>
</dbReference>
<organism evidence="7 8">
    <name type="scientific">Polarella glacialis</name>
    <name type="common">Dinoflagellate</name>
    <dbReference type="NCBI Taxonomy" id="89957"/>
    <lineage>
        <taxon>Eukaryota</taxon>
        <taxon>Sar</taxon>
        <taxon>Alveolata</taxon>
        <taxon>Dinophyceae</taxon>
        <taxon>Suessiales</taxon>
        <taxon>Suessiaceae</taxon>
        <taxon>Polarella</taxon>
    </lineage>
</organism>
<feature type="domain" description="CCHC-type" evidence="5">
    <location>
        <begin position="462"/>
        <end position="477"/>
    </location>
</feature>
<feature type="compositionally biased region" description="Low complexity" evidence="2">
    <location>
        <begin position="2667"/>
        <end position="2680"/>
    </location>
</feature>
<feature type="compositionally biased region" description="Acidic residues" evidence="2">
    <location>
        <begin position="1235"/>
        <end position="1256"/>
    </location>
</feature>
<dbReference type="PROSITE" id="PS50994">
    <property type="entry name" value="INTEGRASE"/>
    <property type="match status" value="1"/>
</dbReference>
<dbReference type="PROSITE" id="PS50076">
    <property type="entry name" value="DNAJ_2"/>
    <property type="match status" value="1"/>
</dbReference>
<feature type="domain" description="Integrase catalytic" evidence="6">
    <location>
        <begin position="888"/>
        <end position="1052"/>
    </location>
</feature>
<dbReference type="InterPro" id="IPR001878">
    <property type="entry name" value="Znf_CCHC"/>
</dbReference>
<feature type="region of interest" description="Disordered" evidence="2">
    <location>
        <begin position="2491"/>
        <end position="2590"/>
    </location>
</feature>
<dbReference type="CDD" id="cd09272">
    <property type="entry name" value="RNase_HI_RT_Ty1"/>
    <property type="match status" value="1"/>
</dbReference>
<feature type="compositionally biased region" description="Polar residues" evidence="2">
    <location>
        <begin position="2507"/>
        <end position="2526"/>
    </location>
</feature>
<feature type="compositionally biased region" description="Low complexity" evidence="2">
    <location>
        <begin position="94"/>
        <end position="109"/>
    </location>
</feature>
<feature type="compositionally biased region" description="Polar residues" evidence="2">
    <location>
        <begin position="2652"/>
        <end position="2666"/>
    </location>
</feature>
<gene>
    <name evidence="7" type="ORF">PGLA2088_LOCUS50678</name>
</gene>
<feature type="compositionally biased region" description="Basic and acidic residues" evidence="2">
    <location>
        <begin position="2719"/>
        <end position="2736"/>
    </location>
</feature>
<evidence type="ECO:0008006" key="9">
    <source>
        <dbReference type="Google" id="ProtNLM"/>
    </source>
</evidence>
<dbReference type="EMBL" id="CAJNNW010037442">
    <property type="protein sequence ID" value="CAE8741812.1"/>
    <property type="molecule type" value="Genomic_DNA"/>
</dbReference>
<dbReference type="GO" id="GO:0008270">
    <property type="term" value="F:zinc ion binding"/>
    <property type="evidence" value="ECO:0007669"/>
    <property type="project" value="UniProtKB-KW"/>
</dbReference>
<dbReference type="Gene3D" id="3.30.420.10">
    <property type="entry name" value="Ribonuclease H-like superfamily/Ribonuclease H"/>
    <property type="match status" value="1"/>
</dbReference>
<sequence length="2768" mass="300665">MEAIAAATARSSSLNLRGSLRPGTNAVPKAPTTPRPRTGRAGGSADSSLETDFRLLDATTPTSEVRVRSEASPVRVDASDDVQGAAQPEPAPTAPEAVPASSVPAPEAQTTAESQQFEAMMKIINQQGNVIAALQRRIDEQTYAGQGAQHFYNGDDYGEHQEEPFGAQPEIPVEFEAAAPPELEISFAKAPTPKDEKEMRVKEVGELPKLISSSQPLEPSQSYSKWLMELEVKLNPLCENAHVFVTTLLDDLEAKLSDYHRKDDTARSAIKLDEDTDSKSLYLSALILPRLLEAIPKEIKDECMTGREKVTLRRVMWKVALAYQPGGASERKAVLKGISEPPVAKSLAEVLRLLTVWETNVARAHDLHLSLPDPSVQVAAILNILEKVRADPAFGTLQWALTCRQVEMKLVESPDHVVLVRFVYYVKTAVQSRLHEKGDIGSCNKDGLCTFVRPKLDPTSGKCFNCGSADHARTECPAPKRPATAKGSDKGQAKPRSTAEVKKVEAEEVKALRDQAAIDKAQVEIRELVAALKALKSTGSASGKMLVVAQSLAQAKLSLALDSAATHVVCSGVRADTTIRLEEAMGGVSSVPFNSVTREIEGGNDASTLIPLGVVIEALGVEMSWKKGQCFLKDGKVKHPVTMINKVPHVSQEVGDDLIARLAAYRSNLHERLRLAVVKYVALSETVAPASPAAKEEAEANGADDYEAFMAQLECNALAQDAAKLSRRPLPQDAANLSQRPLPQNAANLSQQPPQDAANGPQDEDDEIAAFVAKLETLAEHRRNGHRPHRTDCYGCNSGDARFPQHRRLMEPRFGVLSFDLFGPALKSVIGDNVYGIVAALVLPVVDDGPLEGDVNGEAPAVDAAEEPPEVPQDEELLSAISVAVLRGVRGPDMNREAELAEPEAQEVKVDTFADRVCAVAGRNFRVLMFSGAIPKKKATESIKEFVNAARQYGPVTRVHTDRGGEFLNRELETWFKDQGILQTANVAGDSSANGRAEATVNALKCNTRMVIASALRAGWPEARAYWPHALTLSSLLQREPQLQLPAFGEMVLVRKPRANRDDAFSSKCLEGRFLGPGLEFNRSAGYGVLLDGGRVVRSTRVRSVPELRDAVAVPDGFPFELRNDPDGKPYYVRTETGQSQWTLPVLDAVELDGELEGLLDVPDVLLQDLLAVPPEPAVVPRVPRRLRQKTTSEVACRAVLNRLSAALKPMAAAFAKSLNVEFEAVASELRDLQEFSDSESEMPELEGSTDSEPQEEPVSPAAQAGACAAAAVDAQPPEVDDQKLENEFELNQGAEQSTMQPVSNHLICASLRRERDGWLQAAVDEIQSLDSAQTIRRMTTRDWSVIQAADPKAELIPARGLGGIKPPGNGKPSRKKFRIVACGNFEKRSEGVTYSATVESTSFRVICRIESFNRWDAAGSDVHTAFLNAQGDPGRNVCIIPPKVVGFDKLSLQQSTCDPAVWCIVNKEMLNKDDRLENGLPLLGYSEAQLTARGVYGYICTHVDDIFGAAPTWVLESMYDSIAKVWAIDALTFLSRTGKVTYCGIDVLAEKHGWKLSQTGYASQMLRQNGLDVAVMNPAQTPFPAEHEEPAEEENVDPETLRRAQQEVGALLWLANKTRPDLAFGVSRCASIQCKATLRALKLTKHVLRYIAGTLDHGLFYPHGDCPGLGARSSAPEHHSTTATVQWRSNRQPFVTMSAAECELVAEAATYQAALSITCLLEDLHVFTRLVLGVDNSAAQALTADSAPSARTRHLRIRASYIREAQEKGFVTVVHVAGRDQVADLGTKAVSAEVCVAKGLVMTVLSAMYCGETLDRLSTVFDQSLDGKSEVGSETPPDTGKIVHGSSAGDAAEEPPALREFSAGDAAEELPLPDDDEACLLDLGFFGLTSADVLPPLLLYDDSAQEERWPFSLPPLVLNILLATGLFGATAGVIGTLTVQKLRREFVKLNRAWRPVRAAPVLEVPVPQVVETSGLFNAPEVRRECRLPPTPSGLTANVEVQTERPWPPPPPRPDDIQSIWISGAGERFHLLRDCRGLRTARQILCRLMIKVQKLRPLLAVSSRGMVSSKDMVVQINAVPLGRGPPLFVDFEKQLLEAYAAVGDEGLPDLEELQTSIGGVEFEVATAASATQVSLAVMQSLRKLIDKLAEQFVGGEFRVSIDMLLSAPPPAAQKAAAGKAAAGKHGMPGLDECQQAVSAMISRSSNGMKEGLEMLGLPNYPLVFVPGRELKLCGHDIREVVNEMIHNWMTDEQEDFYNCLQRIKYAVSKPIFNEEELEMLERKEQWERSVGPDGRALFTKRQEEESDDDEEVIDCSPDGVRLPKAEVSTGRAADPPELHATQVPSAIPRDEEDYYSLLGVHRGASLQEIRTKFRALVLSAHPEKGGDAKKFAKLNQAYGVLSDLTKRSEYDESRSRDRASKVRELGPYDPFAAAEQAAESVVEEVLHEASKLLYESYIARKSFSYASGAVSELLVGELQMCYVRHDDGEAGWRTKSKEELRRVDSDASPQRAQTSLGGSSASQTPRSRMASGTDDWSSRPGSAPAATDVARQSAAALLAEAPAAVGSRNTPSPTSPRLEDVGESGDGMVGGLDDDPFCFAPRAGWELESEPTRCRIDTWARACVPIRKKLVVTKGMGLAVVAEVSSRRPMASVSSRGRLSPSRASNGSIPAVSSSRSPSRTGGGLPGMEGMAEVPRLSSPPKSQMIPLVEEREEDEEETALRDLKDREAKRLRDEELKAQRKAAAEAEEAAKIAQVKDWRPGELLFQP</sequence>
<dbReference type="PANTHER" id="PTHR44825:SF1">
    <property type="entry name" value="DNAJ HOMOLOG SUBFAMILY C MEMBER 4"/>
    <property type="match status" value="1"/>
</dbReference>
<dbReference type="SUPFAM" id="SSF53098">
    <property type="entry name" value="Ribonuclease H-like"/>
    <property type="match status" value="1"/>
</dbReference>
<dbReference type="PROSITE" id="PS50020">
    <property type="entry name" value="WW_DOMAIN_2"/>
    <property type="match status" value="1"/>
</dbReference>
<feature type="region of interest" description="Disordered" evidence="2">
    <location>
        <begin position="744"/>
        <end position="763"/>
    </location>
</feature>
<feature type="domain" description="WW" evidence="3">
    <location>
        <begin position="1119"/>
        <end position="1147"/>
    </location>
</feature>
<dbReference type="InterPro" id="IPR012337">
    <property type="entry name" value="RNaseH-like_sf"/>
</dbReference>
<dbReference type="InterPro" id="IPR001202">
    <property type="entry name" value="WW_dom"/>
</dbReference>
<feature type="compositionally biased region" description="Basic and acidic residues" evidence="2">
    <location>
        <begin position="2491"/>
        <end position="2505"/>
    </location>
</feature>
<dbReference type="GO" id="GO:0003676">
    <property type="term" value="F:nucleic acid binding"/>
    <property type="evidence" value="ECO:0007669"/>
    <property type="project" value="InterPro"/>
</dbReference>
<dbReference type="PANTHER" id="PTHR44825">
    <property type="match status" value="1"/>
</dbReference>
<dbReference type="InterPro" id="IPR052763">
    <property type="entry name" value="DnaJ_C4"/>
</dbReference>
<dbReference type="Gene3D" id="1.10.287.110">
    <property type="entry name" value="DnaJ domain"/>
    <property type="match status" value="1"/>
</dbReference>
<evidence type="ECO:0000313" key="8">
    <source>
        <dbReference type="Proteomes" id="UP000626109"/>
    </source>
</evidence>
<feature type="compositionally biased region" description="Low complexity" evidence="2">
    <location>
        <begin position="2554"/>
        <end position="2564"/>
    </location>
</feature>
<evidence type="ECO:0000259" key="4">
    <source>
        <dbReference type="PROSITE" id="PS50076"/>
    </source>
</evidence>
<evidence type="ECO:0000259" key="5">
    <source>
        <dbReference type="PROSITE" id="PS50158"/>
    </source>
</evidence>
<protein>
    <recommendedName>
        <fullName evidence="9">Copia protein</fullName>
    </recommendedName>
</protein>
<evidence type="ECO:0000256" key="1">
    <source>
        <dbReference type="PROSITE-ProRule" id="PRU00047"/>
    </source>
</evidence>
<proteinExistence type="predicted"/>
<accession>A0A813LYL2</accession>
<keyword evidence="1" id="KW-0863">Zinc-finger</keyword>
<feature type="region of interest" description="Disordered" evidence="2">
    <location>
        <begin position="1233"/>
        <end position="1266"/>
    </location>
</feature>
<dbReference type="InterPro" id="IPR001584">
    <property type="entry name" value="Integrase_cat-core"/>
</dbReference>
<name>A0A813LYL2_POLGL</name>
<dbReference type="Pfam" id="PF00226">
    <property type="entry name" value="DnaJ"/>
    <property type="match status" value="1"/>
</dbReference>
<dbReference type="InterPro" id="IPR036869">
    <property type="entry name" value="J_dom_sf"/>
</dbReference>
<evidence type="ECO:0000256" key="2">
    <source>
        <dbReference type="SAM" id="MobiDB-lite"/>
    </source>
</evidence>
<dbReference type="SMART" id="SM00271">
    <property type="entry name" value="DnaJ"/>
    <property type="match status" value="1"/>
</dbReference>
<reference evidence="7" key="1">
    <citation type="submission" date="2021-02" db="EMBL/GenBank/DDBJ databases">
        <authorList>
            <person name="Dougan E. K."/>
            <person name="Rhodes N."/>
            <person name="Thang M."/>
            <person name="Chan C."/>
        </authorList>
    </citation>
    <scope>NUCLEOTIDE SEQUENCE</scope>
</reference>
<comment type="caution">
    <text evidence="7">The sequence shown here is derived from an EMBL/GenBank/DDBJ whole genome shotgun (WGS) entry which is preliminary data.</text>
</comment>
<dbReference type="SUPFAM" id="SSF46565">
    <property type="entry name" value="Chaperone J-domain"/>
    <property type="match status" value="1"/>
</dbReference>
<dbReference type="GO" id="GO:0015074">
    <property type="term" value="P:DNA integration"/>
    <property type="evidence" value="ECO:0007669"/>
    <property type="project" value="InterPro"/>
</dbReference>
<dbReference type="InterPro" id="IPR036397">
    <property type="entry name" value="RNaseH_sf"/>
</dbReference>
<keyword evidence="1" id="KW-0862">Zinc</keyword>
<dbReference type="Proteomes" id="UP000626109">
    <property type="component" value="Unassembled WGS sequence"/>
</dbReference>
<dbReference type="InterPro" id="IPR001623">
    <property type="entry name" value="DnaJ_domain"/>
</dbReference>
<feature type="domain" description="J" evidence="4">
    <location>
        <begin position="2353"/>
        <end position="2414"/>
    </location>
</feature>
<feature type="region of interest" description="Disordered" evidence="2">
    <location>
        <begin position="2645"/>
        <end position="2736"/>
    </location>
</feature>
<dbReference type="PROSITE" id="PS50158">
    <property type="entry name" value="ZF_CCHC"/>
    <property type="match status" value="1"/>
</dbReference>
<feature type="compositionally biased region" description="Basic and acidic residues" evidence="2">
    <location>
        <begin position="487"/>
        <end position="502"/>
    </location>
</feature>
<dbReference type="CDD" id="cd06257">
    <property type="entry name" value="DnaJ"/>
    <property type="match status" value="1"/>
</dbReference>
<feature type="compositionally biased region" description="Polar residues" evidence="2">
    <location>
        <begin position="744"/>
        <end position="754"/>
    </location>
</feature>
<feature type="region of interest" description="Disordered" evidence="2">
    <location>
        <begin position="1827"/>
        <end position="1857"/>
    </location>
</feature>
<evidence type="ECO:0000259" key="6">
    <source>
        <dbReference type="PROSITE" id="PS50994"/>
    </source>
</evidence>